<comment type="caution">
    <text evidence="6">The sequence shown here is derived from an EMBL/GenBank/DDBJ whole genome shotgun (WGS) entry which is preliminary data.</text>
</comment>
<feature type="domain" description="Mur ligase C-terminal" evidence="5">
    <location>
        <begin position="22"/>
        <end position="142"/>
    </location>
</feature>
<keyword evidence="3" id="KW-0547">Nucleotide-binding</keyword>
<dbReference type="InterPro" id="IPR036615">
    <property type="entry name" value="Mur_ligase_C_dom_sf"/>
</dbReference>
<dbReference type="InterPro" id="IPR004101">
    <property type="entry name" value="Mur_ligase_C"/>
</dbReference>
<dbReference type="PANTHER" id="PTHR11136">
    <property type="entry name" value="FOLYLPOLYGLUTAMATE SYNTHASE-RELATED"/>
    <property type="match status" value="1"/>
</dbReference>
<dbReference type="GO" id="GO:0008841">
    <property type="term" value="F:dihydrofolate synthase activity"/>
    <property type="evidence" value="ECO:0007669"/>
    <property type="project" value="TreeGrafter"/>
</dbReference>
<dbReference type="InterPro" id="IPR001645">
    <property type="entry name" value="Folylpolyglutamate_synth"/>
</dbReference>
<comment type="similarity">
    <text evidence="1">Belongs to the folylpolyglutamate synthase family.</text>
</comment>
<evidence type="ECO:0000256" key="2">
    <source>
        <dbReference type="ARBA" id="ARBA00022598"/>
    </source>
</evidence>
<organism evidence="6">
    <name type="scientific">marine sediment metagenome</name>
    <dbReference type="NCBI Taxonomy" id="412755"/>
    <lineage>
        <taxon>unclassified sequences</taxon>
        <taxon>metagenomes</taxon>
        <taxon>ecological metagenomes</taxon>
    </lineage>
</organism>
<dbReference type="Pfam" id="PF02875">
    <property type="entry name" value="Mur_ligase_C"/>
    <property type="match status" value="1"/>
</dbReference>
<dbReference type="PANTHER" id="PTHR11136:SF0">
    <property type="entry name" value="DIHYDROFOLATE SYNTHETASE-RELATED"/>
    <property type="match status" value="1"/>
</dbReference>
<name>X1ILL3_9ZZZZ</name>
<proteinExistence type="inferred from homology"/>
<feature type="non-terminal residue" evidence="6">
    <location>
        <position position="1"/>
    </location>
</feature>
<evidence type="ECO:0000313" key="6">
    <source>
        <dbReference type="EMBL" id="GAH66979.1"/>
    </source>
</evidence>
<dbReference type="GO" id="GO:0005524">
    <property type="term" value="F:ATP binding"/>
    <property type="evidence" value="ECO:0007669"/>
    <property type="project" value="UniProtKB-KW"/>
</dbReference>
<protein>
    <recommendedName>
        <fullName evidence="5">Mur ligase C-terminal domain-containing protein</fullName>
    </recommendedName>
</protein>
<evidence type="ECO:0000259" key="5">
    <source>
        <dbReference type="Pfam" id="PF02875"/>
    </source>
</evidence>
<evidence type="ECO:0000256" key="3">
    <source>
        <dbReference type="ARBA" id="ARBA00022741"/>
    </source>
</evidence>
<sequence>PLGERLSPERVRSALARVRWPGRMEYAPGRPDLLLDGAHNRASMERLFEAVSRHFAGRRIVVVFGCAADKNVDGMLTVLVGLGAPLVFTRTDNPRAADPADLRERFERLSGEEAGAIPDVRAALRTAGEKAGPDGLVLVCGSLYLVGEVKGLLASVDSAGAERCSLRKRGG</sequence>
<dbReference type="GO" id="GO:0005737">
    <property type="term" value="C:cytoplasm"/>
    <property type="evidence" value="ECO:0007669"/>
    <property type="project" value="TreeGrafter"/>
</dbReference>
<gene>
    <name evidence="6" type="ORF">S03H2_50640</name>
</gene>
<dbReference type="AlphaFoldDB" id="X1ILL3"/>
<keyword evidence="4" id="KW-0067">ATP-binding</keyword>
<dbReference type="Gene3D" id="3.90.190.20">
    <property type="entry name" value="Mur ligase, C-terminal domain"/>
    <property type="match status" value="1"/>
</dbReference>
<evidence type="ECO:0000256" key="4">
    <source>
        <dbReference type="ARBA" id="ARBA00022840"/>
    </source>
</evidence>
<dbReference type="EMBL" id="BARU01032082">
    <property type="protein sequence ID" value="GAH66979.1"/>
    <property type="molecule type" value="Genomic_DNA"/>
</dbReference>
<dbReference type="GO" id="GO:0004326">
    <property type="term" value="F:tetrahydrofolylpolyglutamate synthase activity"/>
    <property type="evidence" value="ECO:0007669"/>
    <property type="project" value="InterPro"/>
</dbReference>
<dbReference type="SUPFAM" id="SSF53244">
    <property type="entry name" value="MurD-like peptide ligases, peptide-binding domain"/>
    <property type="match status" value="1"/>
</dbReference>
<accession>X1ILL3</accession>
<reference evidence="6" key="1">
    <citation type="journal article" date="2014" name="Front. Microbiol.">
        <title>High frequency of phylogenetically diverse reductive dehalogenase-homologous genes in deep subseafloor sedimentary metagenomes.</title>
        <authorList>
            <person name="Kawai M."/>
            <person name="Futagami T."/>
            <person name="Toyoda A."/>
            <person name="Takaki Y."/>
            <person name="Nishi S."/>
            <person name="Hori S."/>
            <person name="Arai W."/>
            <person name="Tsubouchi T."/>
            <person name="Morono Y."/>
            <person name="Uchiyama I."/>
            <person name="Ito T."/>
            <person name="Fujiyama A."/>
            <person name="Inagaki F."/>
            <person name="Takami H."/>
        </authorList>
    </citation>
    <scope>NUCLEOTIDE SEQUENCE</scope>
    <source>
        <strain evidence="6">Expedition CK06-06</strain>
    </source>
</reference>
<evidence type="ECO:0000256" key="1">
    <source>
        <dbReference type="ARBA" id="ARBA00008276"/>
    </source>
</evidence>
<keyword evidence="2" id="KW-0436">Ligase</keyword>